<sequence length="269" mass="30404">MDDCISWKAFHSNVVEHFKDPKKVGHTFMQKGQYEIEDAENNVVMQEDWKPKQGMLLSIALILTFNRRSLSAHVMCPYCDTIIKNDKITSESALTCKRRRCNRQFVISDSDSYRLQQPAVFSSLQFGISTTFHAEHPANSNFGDVFRKVRLVFPSLMRTTPTSQQAVPAPQHDVPAPEGEVRNNAADASATPHYRNRLNNFSQHLRNQIRYVSSSSTSNGRNAPVWKSRVYIDDIEYASGIGGSESVAKEAAASQALAELHRRYPGYDF</sequence>
<reference evidence="4" key="1">
    <citation type="journal article" date="2014" name="Proc. Natl. Acad. Sci. U.S.A.">
        <title>Extensive sampling of basidiomycete genomes demonstrates inadequacy of the white-rot/brown-rot paradigm for wood decay fungi.</title>
        <authorList>
            <person name="Riley R."/>
            <person name="Salamov A.A."/>
            <person name="Brown D.W."/>
            <person name="Nagy L.G."/>
            <person name="Floudas D."/>
            <person name="Held B.W."/>
            <person name="Levasseur A."/>
            <person name="Lombard V."/>
            <person name="Morin E."/>
            <person name="Otillar R."/>
            <person name="Lindquist E.A."/>
            <person name="Sun H."/>
            <person name="LaButti K.M."/>
            <person name="Schmutz J."/>
            <person name="Jabbour D."/>
            <person name="Luo H."/>
            <person name="Baker S.E."/>
            <person name="Pisabarro A.G."/>
            <person name="Walton J.D."/>
            <person name="Blanchette R.A."/>
            <person name="Henrissat B."/>
            <person name="Martin F."/>
            <person name="Cullen D."/>
            <person name="Hibbett D.S."/>
            <person name="Grigoriev I.V."/>
        </authorList>
    </citation>
    <scope>NUCLEOTIDE SEQUENCE [LARGE SCALE GENOMIC DNA]</scope>
    <source>
        <strain evidence="4">CBS 339.88</strain>
    </source>
</reference>
<keyword evidence="4" id="KW-1185">Reference proteome</keyword>
<dbReference type="HOGENOM" id="CLU_1034573_0_0_1"/>
<dbReference type="PROSITE" id="PS50137">
    <property type="entry name" value="DS_RBD"/>
    <property type="match status" value="1"/>
</dbReference>
<dbReference type="Pfam" id="PF00035">
    <property type="entry name" value="dsrm"/>
    <property type="match status" value="1"/>
</dbReference>
<evidence type="ECO:0000313" key="4">
    <source>
        <dbReference type="Proteomes" id="UP000027222"/>
    </source>
</evidence>
<dbReference type="OrthoDB" id="20872at2759"/>
<dbReference type="AlphaFoldDB" id="A0A067S4T6"/>
<dbReference type="GO" id="GO:0003723">
    <property type="term" value="F:RNA binding"/>
    <property type="evidence" value="ECO:0007669"/>
    <property type="project" value="UniProtKB-UniRule"/>
</dbReference>
<evidence type="ECO:0000256" key="1">
    <source>
        <dbReference type="PROSITE-ProRule" id="PRU00266"/>
    </source>
</evidence>
<keyword evidence="1" id="KW-0694">RNA-binding</keyword>
<name>A0A067S4T6_GALM3</name>
<protein>
    <recommendedName>
        <fullName evidence="2">DRBM domain-containing protein</fullName>
    </recommendedName>
</protein>
<proteinExistence type="predicted"/>
<feature type="domain" description="DRBM" evidence="2">
    <location>
        <begin position="193"/>
        <end position="262"/>
    </location>
</feature>
<evidence type="ECO:0000313" key="3">
    <source>
        <dbReference type="EMBL" id="KDR65865.1"/>
    </source>
</evidence>
<dbReference type="Proteomes" id="UP000027222">
    <property type="component" value="Unassembled WGS sequence"/>
</dbReference>
<dbReference type="EMBL" id="KL142431">
    <property type="protein sequence ID" value="KDR65865.1"/>
    <property type="molecule type" value="Genomic_DNA"/>
</dbReference>
<dbReference type="SUPFAM" id="SSF54768">
    <property type="entry name" value="dsRNA-binding domain-like"/>
    <property type="match status" value="1"/>
</dbReference>
<evidence type="ECO:0000259" key="2">
    <source>
        <dbReference type="PROSITE" id="PS50137"/>
    </source>
</evidence>
<gene>
    <name evidence="3" type="ORF">GALMADRAFT_232843</name>
</gene>
<dbReference type="InterPro" id="IPR054464">
    <property type="entry name" value="ULD_fung"/>
</dbReference>
<organism evidence="3 4">
    <name type="scientific">Galerina marginata (strain CBS 339.88)</name>
    <dbReference type="NCBI Taxonomy" id="685588"/>
    <lineage>
        <taxon>Eukaryota</taxon>
        <taxon>Fungi</taxon>
        <taxon>Dikarya</taxon>
        <taxon>Basidiomycota</taxon>
        <taxon>Agaricomycotina</taxon>
        <taxon>Agaricomycetes</taxon>
        <taxon>Agaricomycetidae</taxon>
        <taxon>Agaricales</taxon>
        <taxon>Agaricineae</taxon>
        <taxon>Strophariaceae</taxon>
        <taxon>Galerina</taxon>
    </lineage>
</organism>
<accession>A0A067S4T6</accession>
<dbReference type="Gene3D" id="3.30.160.20">
    <property type="match status" value="1"/>
</dbReference>
<dbReference type="InterPro" id="IPR014720">
    <property type="entry name" value="dsRBD_dom"/>
</dbReference>
<dbReference type="Pfam" id="PF22893">
    <property type="entry name" value="ULD_2"/>
    <property type="match status" value="1"/>
</dbReference>